<dbReference type="RefSeq" id="WP_135871976.1">
    <property type="nucleotide sequence ID" value="NZ_SRSC01000004.1"/>
</dbReference>
<feature type="repeat" description="ANK" evidence="3">
    <location>
        <begin position="455"/>
        <end position="487"/>
    </location>
</feature>
<keyword evidence="4" id="KW-0812">Transmembrane</keyword>
<comment type="caution">
    <text evidence="5">The sequence shown here is derived from an EMBL/GenBank/DDBJ whole genome shotgun (WGS) entry which is preliminary data.</text>
</comment>
<keyword evidence="4" id="KW-1133">Transmembrane helix</keyword>
<dbReference type="PANTHER" id="PTHR24198">
    <property type="entry name" value="ANKYRIN REPEAT AND PROTEIN KINASE DOMAIN-CONTAINING PROTEIN"/>
    <property type="match status" value="1"/>
</dbReference>
<dbReference type="SMART" id="SM00248">
    <property type="entry name" value="ANK"/>
    <property type="match status" value="5"/>
</dbReference>
<keyword evidence="2 3" id="KW-0040">ANK repeat</keyword>
<evidence type="ECO:0000256" key="4">
    <source>
        <dbReference type="SAM" id="Phobius"/>
    </source>
</evidence>
<keyword evidence="6" id="KW-1185">Reference proteome</keyword>
<protein>
    <submittedName>
        <fullName evidence="5">Uncharacterized protein</fullName>
    </submittedName>
</protein>
<dbReference type="InterPro" id="IPR002110">
    <property type="entry name" value="Ankyrin_rpt"/>
</dbReference>
<keyword evidence="1" id="KW-0677">Repeat</keyword>
<accession>A0A4S1CBK6</accession>
<dbReference type="EMBL" id="SRSC01000004">
    <property type="protein sequence ID" value="TGU70711.1"/>
    <property type="molecule type" value="Genomic_DNA"/>
</dbReference>
<evidence type="ECO:0000256" key="3">
    <source>
        <dbReference type="PROSITE-ProRule" id="PRU00023"/>
    </source>
</evidence>
<dbReference type="AlphaFoldDB" id="A0A4S1CBK6"/>
<dbReference type="Proteomes" id="UP000306416">
    <property type="component" value="Unassembled WGS sequence"/>
</dbReference>
<evidence type="ECO:0000256" key="2">
    <source>
        <dbReference type="ARBA" id="ARBA00023043"/>
    </source>
</evidence>
<feature type="repeat" description="ANK" evidence="3">
    <location>
        <begin position="422"/>
        <end position="454"/>
    </location>
</feature>
<gene>
    <name evidence="5" type="ORF">E4633_17075</name>
</gene>
<proteinExistence type="predicted"/>
<reference evidence="5 6" key="1">
    <citation type="submission" date="2019-04" db="EMBL/GenBank/DDBJ databases">
        <title>Geobacter oryzae sp. nov., ferric-reducing bacteria isolated from paddy soil.</title>
        <authorList>
            <person name="Xu Z."/>
            <person name="Masuda Y."/>
            <person name="Itoh H."/>
            <person name="Senoo K."/>
        </authorList>
    </citation>
    <scope>NUCLEOTIDE SEQUENCE [LARGE SCALE GENOMIC DNA]</scope>
    <source>
        <strain evidence="5 6">Red111</strain>
    </source>
</reference>
<keyword evidence="4" id="KW-0472">Membrane</keyword>
<dbReference type="InterPro" id="IPR036770">
    <property type="entry name" value="Ankyrin_rpt-contain_sf"/>
</dbReference>
<feature type="transmembrane region" description="Helical" evidence="4">
    <location>
        <begin position="88"/>
        <end position="111"/>
    </location>
</feature>
<feature type="transmembrane region" description="Helical" evidence="4">
    <location>
        <begin position="12"/>
        <end position="31"/>
    </location>
</feature>
<dbReference type="SUPFAM" id="SSF48403">
    <property type="entry name" value="Ankyrin repeat"/>
    <property type="match status" value="1"/>
</dbReference>
<evidence type="ECO:0000256" key="1">
    <source>
        <dbReference type="ARBA" id="ARBA00022737"/>
    </source>
</evidence>
<sequence>MSNQDLTARYFIAETAVWLLGAILLISRFFGLAASQPLPLLNVTLEKHQDFFRVVAILLFAATFYLLLEWKLSSQEARRPYVTQMRVVATTLFSCISLWFSYDVIFAKTVFAGTSPAWFLGFAIIGSLLGGIVSTLVLASLMIRTPTEAKAIKLPRVPVATRAQYMGLIPLASLLLIAYYVLCYTSPDGVNGVGLFLVVVPFSSIIIVDFASLCLKQDEDGERLPYAKRIASLKRAFDSHDYSYFLNNHASELAEKHGIPTTAPPEAIQSAMQKEFSVEFPSASMRFHAQTLEEFQLELYSKDGNDENLALENHGVRIHKHQGKKGNLRVLVIPDEQGEEPTQIEVPTALVEAHAEKYQLIHPMDAEVPFQKVMSYAINQAVIQTMCKEQPSLLARAAMSGEEDLVKELLSQNVDVNEQAAIGWTALLSAAAQGYPKIVESLLVAGANPDLCNLAGNTPLLYGARYNNIEVCRLLLEYGANPDIQDKGGMTALMKATRFGFQDIAELLLKEGASTDIKECNGKTALDFAHKFKQGKIAKMIRQAAKQRNKP</sequence>
<dbReference type="Gene3D" id="1.25.40.20">
    <property type="entry name" value="Ankyrin repeat-containing domain"/>
    <property type="match status" value="2"/>
</dbReference>
<dbReference type="Pfam" id="PF12796">
    <property type="entry name" value="Ank_2"/>
    <property type="match status" value="1"/>
</dbReference>
<name>A0A4S1CBK6_9BACT</name>
<feature type="transmembrane region" description="Helical" evidence="4">
    <location>
        <begin position="117"/>
        <end position="143"/>
    </location>
</feature>
<evidence type="ECO:0000313" key="5">
    <source>
        <dbReference type="EMBL" id="TGU70711.1"/>
    </source>
</evidence>
<feature type="repeat" description="ANK" evidence="3">
    <location>
        <begin position="488"/>
        <end position="520"/>
    </location>
</feature>
<feature type="transmembrane region" description="Helical" evidence="4">
    <location>
        <begin position="194"/>
        <end position="215"/>
    </location>
</feature>
<evidence type="ECO:0000313" key="6">
    <source>
        <dbReference type="Proteomes" id="UP000306416"/>
    </source>
</evidence>
<dbReference type="PANTHER" id="PTHR24198:SF165">
    <property type="entry name" value="ANKYRIN REPEAT-CONTAINING PROTEIN-RELATED"/>
    <property type="match status" value="1"/>
</dbReference>
<dbReference type="PROSITE" id="PS50297">
    <property type="entry name" value="ANK_REP_REGION"/>
    <property type="match status" value="2"/>
</dbReference>
<organism evidence="5 6">
    <name type="scientific">Geomonas terrae</name>
    <dbReference type="NCBI Taxonomy" id="2562681"/>
    <lineage>
        <taxon>Bacteria</taxon>
        <taxon>Pseudomonadati</taxon>
        <taxon>Thermodesulfobacteriota</taxon>
        <taxon>Desulfuromonadia</taxon>
        <taxon>Geobacterales</taxon>
        <taxon>Geobacteraceae</taxon>
        <taxon>Geomonas</taxon>
    </lineage>
</organism>
<dbReference type="Pfam" id="PF00023">
    <property type="entry name" value="Ank"/>
    <property type="match status" value="1"/>
</dbReference>
<feature type="transmembrane region" description="Helical" evidence="4">
    <location>
        <begin position="163"/>
        <end position="182"/>
    </location>
</feature>
<feature type="transmembrane region" description="Helical" evidence="4">
    <location>
        <begin position="51"/>
        <end position="68"/>
    </location>
</feature>
<dbReference type="PROSITE" id="PS50088">
    <property type="entry name" value="ANK_REPEAT"/>
    <property type="match status" value="3"/>
</dbReference>